<dbReference type="EMBL" id="LSRL02000783">
    <property type="protein sequence ID" value="TDG39860.1"/>
    <property type="molecule type" value="Genomic_DNA"/>
</dbReference>
<feature type="compositionally biased region" description="Basic and acidic residues" evidence="1">
    <location>
        <begin position="18"/>
        <end position="46"/>
    </location>
</feature>
<dbReference type="Proteomes" id="UP000295192">
    <property type="component" value="Unassembled WGS sequence"/>
</dbReference>
<sequence length="79" mass="8989">MQQHKAIKPSGAQSEQQEPEKEKEKEQRQERVSNESELLKTVPDKGRNAIKAAKVQKQCKFSMSFCPTPTAQCSLKTDR</sequence>
<proteinExistence type="predicted"/>
<protein>
    <submittedName>
        <fullName evidence="2">Uncharacterized protein</fullName>
    </submittedName>
</protein>
<feature type="region of interest" description="Disordered" evidence="1">
    <location>
        <begin position="1"/>
        <end position="46"/>
    </location>
</feature>
<evidence type="ECO:0000256" key="1">
    <source>
        <dbReference type="SAM" id="MobiDB-lite"/>
    </source>
</evidence>
<gene>
    <name evidence="2" type="ORF">AWZ03_013719</name>
</gene>
<comment type="caution">
    <text evidence="2">The sequence shown here is derived from an EMBL/GenBank/DDBJ whole genome shotgun (WGS) entry which is preliminary data.</text>
</comment>
<name>A0A484AVH3_DRONA</name>
<accession>A0A484AVH3</accession>
<dbReference type="AlphaFoldDB" id="A0A484AVH3"/>
<keyword evidence="3" id="KW-1185">Reference proteome</keyword>
<evidence type="ECO:0000313" key="3">
    <source>
        <dbReference type="Proteomes" id="UP000295192"/>
    </source>
</evidence>
<evidence type="ECO:0000313" key="2">
    <source>
        <dbReference type="EMBL" id="TDG39860.1"/>
    </source>
</evidence>
<reference evidence="2 3" key="1">
    <citation type="journal article" date="2019" name="J. Hered.">
        <title>An Improved Genome Assembly for Drosophila navojoa, the Basal Species in the mojavensis Cluster.</title>
        <authorList>
            <person name="Vanderlinde T."/>
            <person name="Dupim E.G."/>
            <person name="Nazario-Yepiz N.O."/>
            <person name="Carvalho A.B."/>
        </authorList>
    </citation>
    <scope>NUCLEOTIDE SEQUENCE [LARGE SCALE GENOMIC DNA]</scope>
    <source>
        <strain evidence="2">Navoj_Jal97</strain>
        <tissue evidence="2">Whole organism</tissue>
    </source>
</reference>
<organism evidence="2 3">
    <name type="scientific">Drosophila navojoa</name>
    <name type="common">Fruit fly</name>
    <dbReference type="NCBI Taxonomy" id="7232"/>
    <lineage>
        <taxon>Eukaryota</taxon>
        <taxon>Metazoa</taxon>
        <taxon>Ecdysozoa</taxon>
        <taxon>Arthropoda</taxon>
        <taxon>Hexapoda</taxon>
        <taxon>Insecta</taxon>
        <taxon>Pterygota</taxon>
        <taxon>Neoptera</taxon>
        <taxon>Endopterygota</taxon>
        <taxon>Diptera</taxon>
        <taxon>Brachycera</taxon>
        <taxon>Muscomorpha</taxon>
        <taxon>Ephydroidea</taxon>
        <taxon>Drosophilidae</taxon>
        <taxon>Drosophila</taxon>
    </lineage>
</organism>